<dbReference type="InterPro" id="IPR012337">
    <property type="entry name" value="RNaseH-like_sf"/>
</dbReference>
<feature type="domain" description="Integrase catalytic" evidence="1">
    <location>
        <begin position="297"/>
        <end position="472"/>
    </location>
</feature>
<sequence>MVCNQQENPERRIRVHTPLISYLVLVIKLQRQIILVLLAQLAEIFDHSRLPRADKPVFKRFNQFQVDEKLPLLQADIGPEKLDYQQLLAEALEKNGKPILPVRRRKPVSFETQACPRCQAPQDYLYANNGAGGQLKCKVCQFKFQDGYAEKNKTVALRCPYCQNRLSIHNRRTKFDVWCCYNDKCSFRLGTIASMSPAEVADFNVHPTAHKVRYTWRTYNFELKGIAPESPIQAPVDLSRIQASPEVLGLVLTYHINYGLSARRTAAIMYDIHGVKISHQTIHNYEMAVAAVVRPFWANYPYKLSDQIVGDETYVRVKGKWNYIFYFYDAKCKLILADYVTPNRTTESAVIAINQVLQKMPKIPENFNFVVDANPIYQVAQIYFAQQGIKFGIHQVVGLENKDEISREYRFLKQTIERLNRSYKENYRSSTGFGSATGSASYTALYSAAYNFLRPHEALRYRVPVELPQLRPFERMPDKWLALIELAQSQLPTAA</sequence>
<dbReference type="EMBL" id="CP045068">
    <property type="protein sequence ID" value="QFQ91738.1"/>
    <property type="molecule type" value="Genomic_DNA"/>
</dbReference>
<evidence type="ECO:0000259" key="1">
    <source>
        <dbReference type="PROSITE" id="PS50994"/>
    </source>
</evidence>
<accession>A0A5P8JRM4</accession>
<evidence type="ECO:0000313" key="3">
    <source>
        <dbReference type="Proteomes" id="UP000388452"/>
    </source>
</evidence>
<gene>
    <name evidence="2" type="ORF">LM010_09995</name>
</gene>
<dbReference type="AlphaFoldDB" id="A0A5P8JRM4"/>
<dbReference type="PROSITE" id="PS50994">
    <property type="entry name" value="INTEGRASE"/>
    <property type="match status" value="1"/>
</dbReference>
<dbReference type="Pfam" id="PF13610">
    <property type="entry name" value="DDE_Tnp_IS240"/>
    <property type="match status" value="1"/>
</dbReference>
<organism evidence="2 3">
    <name type="scientific">Lacticaseibacillus manihotivorans</name>
    <dbReference type="NCBI Taxonomy" id="88233"/>
    <lineage>
        <taxon>Bacteria</taxon>
        <taxon>Bacillati</taxon>
        <taxon>Bacillota</taxon>
        <taxon>Bacilli</taxon>
        <taxon>Lactobacillales</taxon>
        <taxon>Lactobacillaceae</taxon>
        <taxon>Lacticaseibacillus</taxon>
    </lineage>
</organism>
<dbReference type="SUPFAM" id="SSF53098">
    <property type="entry name" value="Ribonuclease H-like"/>
    <property type="match status" value="1"/>
</dbReference>
<protein>
    <submittedName>
        <fullName evidence="2">DDE-type integrase/transposase/recombinase</fullName>
    </submittedName>
</protein>
<name>A0A5P8JRM4_9LACO</name>
<evidence type="ECO:0000313" key="2">
    <source>
        <dbReference type="EMBL" id="QFQ91738.1"/>
    </source>
</evidence>
<dbReference type="InterPro" id="IPR032874">
    <property type="entry name" value="DDE_dom"/>
</dbReference>
<dbReference type="GO" id="GO:0015074">
    <property type="term" value="P:DNA integration"/>
    <property type="evidence" value="ECO:0007669"/>
    <property type="project" value="InterPro"/>
</dbReference>
<dbReference type="Proteomes" id="UP000388452">
    <property type="component" value="Chromosome"/>
</dbReference>
<reference evidence="2 3" key="1">
    <citation type="submission" date="2019-10" db="EMBL/GenBank/DDBJ databases">
        <title>Genome sequencing of Lactobacillus manihotivorans.</title>
        <authorList>
            <person name="Kim K."/>
        </authorList>
    </citation>
    <scope>NUCLEOTIDE SEQUENCE [LARGE SCALE GENOMIC DNA]</scope>
    <source>
        <strain evidence="2 3">LM010</strain>
    </source>
</reference>
<proteinExistence type="predicted"/>
<dbReference type="InterPro" id="IPR001584">
    <property type="entry name" value="Integrase_cat-core"/>
</dbReference>